<evidence type="ECO:0000256" key="11">
    <source>
        <dbReference type="ARBA" id="ARBA00022829"/>
    </source>
</evidence>
<feature type="compositionally biased region" description="Polar residues" evidence="18">
    <location>
        <begin position="17"/>
        <end position="27"/>
    </location>
</feature>
<evidence type="ECO:0000256" key="6">
    <source>
        <dbReference type="ARBA" id="ARBA00022454"/>
    </source>
</evidence>
<proteinExistence type="inferred from homology"/>
<dbReference type="PANTHER" id="PTHR28036">
    <property type="entry name" value="DASH COMPLEX SUBUNIT DAD2"/>
    <property type="match status" value="1"/>
</dbReference>
<evidence type="ECO:0000256" key="2">
    <source>
        <dbReference type="ARBA" id="ARBA00004186"/>
    </source>
</evidence>
<evidence type="ECO:0000256" key="16">
    <source>
        <dbReference type="ARBA" id="ARBA00023328"/>
    </source>
</evidence>
<dbReference type="PANTHER" id="PTHR28036:SF1">
    <property type="entry name" value="DASH COMPLEX SUBUNIT DAD2"/>
    <property type="match status" value="1"/>
</dbReference>
<evidence type="ECO:0000256" key="18">
    <source>
        <dbReference type="SAM" id="MobiDB-lite"/>
    </source>
</evidence>
<evidence type="ECO:0000256" key="8">
    <source>
        <dbReference type="ARBA" id="ARBA00022618"/>
    </source>
</evidence>
<dbReference type="AlphaFoldDB" id="A0A8T9CA99"/>
<dbReference type="EMBL" id="QGMK01000347">
    <property type="protein sequence ID" value="TVY82246.1"/>
    <property type="molecule type" value="Genomic_DNA"/>
</dbReference>
<dbReference type="OrthoDB" id="3230169at2759"/>
<evidence type="ECO:0000313" key="19">
    <source>
        <dbReference type="EMBL" id="TVY82246.1"/>
    </source>
</evidence>
<keyword evidence="11" id="KW-0159">Chromosome partition</keyword>
<dbReference type="InterPro" id="IPR013963">
    <property type="entry name" value="DASH_Dad2"/>
</dbReference>
<evidence type="ECO:0000256" key="10">
    <source>
        <dbReference type="ARBA" id="ARBA00022776"/>
    </source>
</evidence>
<evidence type="ECO:0000256" key="1">
    <source>
        <dbReference type="ARBA" id="ARBA00004123"/>
    </source>
</evidence>
<keyword evidence="9" id="KW-0493">Microtubule</keyword>
<keyword evidence="8" id="KW-0132">Cell division</keyword>
<evidence type="ECO:0000256" key="13">
    <source>
        <dbReference type="ARBA" id="ARBA00023212"/>
    </source>
</evidence>
<keyword evidence="6" id="KW-0158">Chromosome</keyword>
<evidence type="ECO:0000256" key="14">
    <source>
        <dbReference type="ARBA" id="ARBA00023242"/>
    </source>
</evidence>
<evidence type="ECO:0000256" key="17">
    <source>
        <dbReference type="ARBA" id="ARBA00030568"/>
    </source>
</evidence>
<keyword evidence="13" id="KW-0206">Cytoskeleton</keyword>
<evidence type="ECO:0000256" key="4">
    <source>
        <dbReference type="ARBA" id="ARBA00005501"/>
    </source>
</evidence>
<keyword evidence="14" id="KW-0539">Nucleus</keyword>
<keyword evidence="10" id="KW-0498">Mitosis</keyword>
<dbReference type="GO" id="GO:0044732">
    <property type="term" value="C:mitotic spindle pole body"/>
    <property type="evidence" value="ECO:0007669"/>
    <property type="project" value="TreeGrafter"/>
</dbReference>
<keyword evidence="16" id="KW-0137">Centromere</keyword>
<evidence type="ECO:0000313" key="20">
    <source>
        <dbReference type="Proteomes" id="UP000469558"/>
    </source>
</evidence>
<dbReference type="GO" id="GO:0008608">
    <property type="term" value="P:attachment of spindle microtubules to kinetochore"/>
    <property type="evidence" value="ECO:0007669"/>
    <property type="project" value="TreeGrafter"/>
</dbReference>
<dbReference type="GO" id="GO:1990023">
    <property type="term" value="C:mitotic spindle midzone"/>
    <property type="evidence" value="ECO:0007669"/>
    <property type="project" value="TreeGrafter"/>
</dbReference>
<evidence type="ECO:0000256" key="7">
    <source>
        <dbReference type="ARBA" id="ARBA00022490"/>
    </source>
</evidence>
<keyword evidence="7" id="KW-0963">Cytoplasm</keyword>
<dbReference type="Pfam" id="PF08654">
    <property type="entry name" value="DASH_Dad2"/>
    <property type="match status" value="1"/>
</dbReference>
<keyword evidence="12" id="KW-0995">Kinetochore</keyword>
<feature type="compositionally biased region" description="Basic and acidic residues" evidence="18">
    <location>
        <begin position="100"/>
        <end position="117"/>
    </location>
</feature>
<comment type="similarity">
    <text evidence="4">Belongs to the DASH complex DAD2 family.</text>
</comment>
<name>A0A8T9CA99_9HELO</name>
<accession>A0A8T9CA99</accession>
<keyword evidence="20" id="KW-1185">Reference proteome</keyword>
<evidence type="ECO:0000256" key="5">
    <source>
        <dbReference type="ARBA" id="ARBA00020260"/>
    </source>
</evidence>
<evidence type="ECO:0000256" key="15">
    <source>
        <dbReference type="ARBA" id="ARBA00023306"/>
    </source>
</evidence>
<evidence type="ECO:0000256" key="9">
    <source>
        <dbReference type="ARBA" id="ARBA00022701"/>
    </source>
</evidence>
<dbReference type="Proteomes" id="UP000469558">
    <property type="component" value="Unassembled WGS sequence"/>
</dbReference>
<dbReference type="GO" id="GO:0005874">
    <property type="term" value="C:microtubule"/>
    <property type="evidence" value="ECO:0007669"/>
    <property type="project" value="UniProtKB-KW"/>
</dbReference>
<comment type="subcellular location">
    <subcellularLocation>
        <location evidence="3">Chromosome</location>
        <location evidence="3">Centromere</location>
        <location evidence="3">Kinetochore</location>
    </subcellularLocation>
    <subcellularLocation>
        <location evidence="2">Cytoplasm</location>
        <location evidence="2">Cytoskeleton</location>
        <location evidence="2">Spindle</location>
    </subcellularLocation>
    <subcellularLocation>
        <location evidence="1">Nucleus</location>
    </subcellularLocation>
</comment>
<gene>
    <name evidence="19" type="primary">DAD2</name>
    <name evidence="19" type="ORF">LSUE1_G003994</name>
</gene>
<dbReference type="GO" id="GO:0051301">
    <property type="term" value="P:cell division"/>
    <property type="evidence" value="ECO:0007669"/>
    <property type="project" value="UniProtKB-KW"/>
</dbReference>
<feature type="region of interest" description="Disordered" evidence="18">
    <location>
        <begin position="1"/>
        <end position="27"/>
    </location>
</feature>
<organism evidence="19 20">
    <name type="scientific">Lachnellula suecica</name>
    <dbReference type="NCBI Taxonomy" id="602035"/>
    <lineage>
        <taxon>Eukaryota</taxon>
        <taxon>Fungi</taxon>
        <taxon>Dikarya</taxon>
        <taxon>Ascomycota</taxon>
        <taxon>Pezizomycotina</taxon>
        <taxon>Leotiomycetes</taxon>
        <taxon>Helotiales</taxon>
        <taxon>Lachnaceae</taxon>
        <taxon>Lachnellula</taxon>
    </lineage>
</organism>
<sequence>MSYSSRPLPSHLRQPSMPGNSNSASTGQSPILLARINEKKAELENLKQLRDLSAGLAGQMQMLEEKLATLSDGTEAVAMVLGNWHNVLRAISMASMKIPKPKDTEDSGSYDTKKVDAEGQLPQTLVRIPTEHAPMLQQSSSGPGGSGE</sequence>
<keyword evidence="15" id="KW-0131">Cell cycle</keyword>
<protein>
    <recommendedName>
        <fullName evidence="5">DASH complex subunit DAD2</fullName>
    </recommendedName>
    <alternativeName>
        <fullName evidence="17">Outer kinetochore protein DAD2</fullName>
    </alternativeName>
</protein>
<dbReference type="GO" id="GO:0042729">
    <property type="term" value="C:DASH complex"/>
    <property type="evidence" value="ECO:0007669"/>
    <property type="project" value="InterPro"/>
</dbReference>
<comment type="caution">
    <text evidence="19">The sequence shown here is derived from an EMBL/GenBank/DDBJ whole genome shotgun (WGS) entry which is preliminary data.</text>
</comment>
<evidence type="ECO:0000256" key="3">
    <source>
        <dbReference type="ARBA" id="ARBA00004629"/>
    </source>
</evidence>
<evidence type="ECO:0000256" key="12">
    <source>
        <dbReference type="ARBA" id="ARBA00022838"/>
    </source>
</evidence>
<dbReference type="GO" id="GO:0000278">
    <property type="term" value="P:mitotic cell cycle"/>
    <property type="evidence" value="ECO:0007669"/>
    <property type="project" value="InterPro"/>
</dbReference>
<feature type="region of interest" description="Disordered" evidence="18">
    <location>
        <begin position="99"/>
        <end position="148"/>
    </location>
</feature>
<reference evidence="19 20" key="1">
    <citation type="submission" date="2018-05" db="EMBL/GenBank/DDBJ databases">
        <title>Genome sequencing and assembly of the regulated plant pathogen Lachnellula willkommii and related sister species for the development of diagnostic species identification markers.</title>
        <authorList>
            <person name="Giroux E."/>
            <person name="Bilodeau G."/>
        </authorList>
    </citation>
    <scope>NUCLEOTIDE SEQUENCE [LARGE SCALE GENOMIC DNA]</scope>
    <source>
        <strain evidence="19 20">CBS 268.59</strain>
    </source>
</reference>